<feature type="region of interest" description="Disordered" evidence="5">
    <location>
        <begin position="1"/>
        <end position="35"/>
    </location>
</feature>
<dbReference type="PANTHER" id="PTHR24421">
    <property type="entry name" value="NITRATE/NITRITE SENSOR PROTEIN NARX-RELATED"/>
    <property type="match status" value="1"/>
</dbReference>
<feature type="compositionally biased region" description="Basic and acidic residues" evidence="5">
    <location>
        <begin position="10"/>
        <end position="19"/>
    </location>
</feature>
<dbReference type="InterPro" id="IPR036890">
    <property type="entry name" value="HATPase_C_sf"/>
</dbReference>
<keyword evidence="2" id="KW-0418">Kinase</keyword>
<dbReference type="Gene3D" id="3.30.450.20">
    <property type="entry name" value="PAS domain"/>
    <property type="match status" value="3"/>
</dbReference>
<dbReference type="Proteomes" id="UP001302719">
    <property type="component" value="Chromosome"/>
</dbReference>
<dbReference type="InterPro" id="IPR005467">
    <property type="entry name" value="His_kinase_dom"/>
</dbReference>
<dbReference type="RefSeq" id="WP_312643133.1">
    <property type="nucleotide sequence ID" value="NZ_CP116967.1"/>
</dbReference>
<feature type="modified residue" description="4-aspartylphosphate" evidence="4">
    <location>
        <position position="1099"/>
    </location>
</feature>
<dbReference type="PROSITE" id="PS50112">
    <property type="entry name" value="PAS"/>
    <property type="match status" value="2"/>
</dbReference>
<feature type="domain" description="Histidine kinase" evidence="6">
    <location>
        <begin position="818"/>
        <end position="1016"/>
    </location>
</feature>
<evidence type="ECO:0000256" key="2">
    <source>
        <dbReference type="ARBA" id="ARBA00022777"/>
    </source>
</evidence>
<keyword evidence="1" id="KW-0808">Transferase</keyword>
<organism evidence="10 11">
    <name type="scientific">Candidatus Nitrospira allomarina</name>
    <dbReference type="NCBI Taxonomy" id="3020900"/>
    <lineage>
        <taxon>Bacteria</taxon>
        <taxon>Pseudomonadati</taxon>
        <taxon>Nitrospirota</taxon>
        <taxon>Nitrospiria</taxon>
        <taxon>Nitrospirales</taxon>
        <taxon>Nitrospiraceae</taxon>
        <taxon>Nitrospira</taxon>
    </lineage>
</organism>
<dbReference type="Pfam" id="PF02518">
    <property type="entry name" value="HATPase_c"/>
    <property type="match status" value="1"/>
</dbReference>
<dbReference type="InterPro" id="IPR011712">
    <property type="entry name" value="Sig_transdc_His_kin_sub3_dim/P"/>
</dbReference>
<dbReference type="SMART" id="SM00448">
    <property type="entry name" value="REC"/>
    <property type="match status" value="1"/>
</dbReference>
<sequence>MENSHTPSQEAKRAAEAKSVDPTIGQGRPEPQQNGGGVFVERLLCEVLDQTRDALIVCDVSGNIIRTSSAVKHYAQTLCLNRPFEEIVHLFYSNRRMPPSDLPLSNLSGTFMAQVLNGETLCGKKVFLEKQDGTFSPVMFDARPILTEGMGIIGALVTLKDSNSQNRAERILQSHNEVLEQIISGNSLPEILDNLCLEIERHCGSDTLASILLLNEEGCHLHHGAGPSLPEAYRQAIDGVAIGPEVGACGAAAYLKEPVIIPNISTHPNWVQFKDLAERHGLRACWSMPIMASDGRALGTFALYYTVLRSPTDEEKEYVEFLAHSASIAIEKVEGQERLRQQTHALEVVNRIGRMLAAELNLEKLVQSVTDECRELTGGEFGAFFYNVMDDKGESFVLYTISGVPREAFEQFPMPRNTPIFAPTFSGEAVVRIADVKDDPRYGQMAPYHGMPPGHLPVRSYLAVPVVSRSGEVLGGLFFGHSQPNVFTKMAETMVVGIASQAAISIDNARLYQSAQKEIEQRKRGAENLRRLASIVESSQDAIYSINSDGIISSWNHGAERMYGYMASEMLGQSLSRLLLPEAQQEASWLMDILGTKNGESKRVFLRMKKDGSVFSVSLTTSPIVGVDGGLTGHSLIERDISEQQRIGAALEASEGRLQAIWENSPTVKFVKDLDGKYQLVNKRFETIVQLSREAIIGKTDQELFHSRSASQLIANDRKVLQSGTSQEFEEQLHLPDGIQTYLSVKFPLCDAAGAPYAICGIATDITARKQAEQALQELNDTLEQRVSDRTRDLLVYQENLRAMTSELVVTEQRERRRLSTELHDYLAQLLVVCRMKLAQAINEWSMAALKTNLEEIDQILSDSLSYTRTLIAELSPSILYELGLVPALKWLGQQMERHSLRVQVQHGDQAIDLSEDQAIFVFQAVRELLFNVIKHSGVSEAIVSLKRTGSQELHVKVEDAGKGFHPSPISTDYSKPGRFGLFSIRERTEALGGRFDIESAPGKGTQATLVVPLQPVSPTVVSNSDSQDIQKPLDPIAQGGSRKKVVRILLVDDHAMIREGIRTLLEHHEDFVIVGEAKNGEEAIEITQLVLPDVVVMDVNMPKINGIEATKWLTQEHPSIRVIGLSVHEDKQIEKMLLEAGAAMYVTKGSVANQLVEAIRRVVNQIA</sequence>
<dbReference type="GO" id="GO:0046983">
    <property type="term" value="F:protein dimerization activity"/>
    <property type="evidence" value="ECO:0007669"/>
    <property type="project" value="InterPro"/>
</dbReference>
<dbReference type="InterPro" id="IPR003594">
    <property type="entry name" value="HATPase_dom"/>
</dbReference>
<dbReference type="Gene3D" id="3.30.450.40">
    <property type="match status" value="2"/>
</dbReference>
<dbReference type="Gene3D" id="1.20.5.1930">
    <property type="match status" value="1"/>
</dbReference>
<dbReference type="NCBIfam" id="TIGR00229">
    <property type="entry name" value="sensory_box"/>
    <property type="match status" value="2"/>
</dbReference>
<dbReference type="Pfam" id="PF07730">
    <property type="entry name" value="HisKA_3"/>
    <property type="match status" value="1"/>
</dbReference>
<dbReference type="Pfam" id="PF00072">
    <property type="entry name" value="Response_reg"/>
    <property type="match status" value="1"/>
</dbReference>
<dbReference type="PROSITE" id="PS50109">
    <property type="entry name" value="HIS_KIN"/>
    <property type="match status" value="1"/>
</dbReference>
<dbReference type="CDD" id="cd00130">
    <property type="entry name" value="PAS"/>
    <property type="match status" value="2"/>
</dbReference>
<evidence type="ECO:0000259" key="8">
    <source>
        <dbReference type="PROSITE" id="PS50112"/>
    </source>
</evidence>
<evidence type="ECO:0000256" key="3">
    <source>
        <dbReference type="ARBA" id="ARBA00023012"/>
    </source>
</evidence>
<dbReference type="Pfam" id="PF00989">
    <property type="entry name" value="PAS"/>
    <property type="match status" value="1"/>
</dbReference>
<dbReference type="Gene3D" id="3.40.50.2300">
    <property type="match status" value="1"/>
</dbReference>
<feature type="domain" description="PAC" evidence="9">
    <location>
        <begin position="599"/>
        <end position="653"/>
    </location>
</feature>
<evidence type="ECO:0000259" key="9">
    <source>
        <dbReference type="PROSITE" id="PS50113"/>
    </source>
</evidence>
<protein>
    <submittedName>
        <fullName evidence="10">PAS domain S-box protein</fullName>
    </submittedName>
</protein>
<dbReference type="KEGG" id="nall:PP769_18710"/>
<keyword evidence="11" id="KW-1185">Reference proteome</keyword>
<dbReference type="InterPro" id="IPR000014">
    <property type="entry name" value="PAS"/>
</dbReference>
<dbReference type="SMART" id="SM00065">
    <property type="entry name" value="GAF"/>
    <property type="match status" value="2"/>
</dbReference>
<dbReference type="AlphaFoldDB" id="A0AA96GFP0"/>
<evidence type="ECO:0000313" key="11">
    <source>
        <dbReference type="Proteomes" id="UP001302719"/>
    </source>
</evidence>
<gene>
    <name evidence="10" type="ORF">PP769_18710</name>
</gene>
<evidence type="ECO:0000256" key="1">
    <source>
        <dbReference type="ARBA" id="ARBA00022679"/>
    </source>
</evidence>
<dbReference type="GO" id="GO:0016020">
    <property type="term" value="C:membrane"/>
    <property type="evidence" value="ECO:0007669"/>
    <property type="project" value="InterPro"/>
</dbReference>
<dbReference type="CDD" id="cd17535">
    <property type="entry name" value="REC_NarL-like"/>
    <property type="match status" value="1"/>
</dbReference>
<dbReference type="SUPFAM" id="SSF55785">
    <property type="entry name" value="PYP-like sensor domain (PAS domain)"/>
    <property type="match status" value="2"/>
</dbReference>
<feature type="domain" description="PAS" evidence="8">
    <location>
        <begin position="528"/>
        <end position="582"/>
    </location>
</feature>
<feature type="domain" description="PAS" evidence="8">
    <location>
        <begin position="654"/>
        <end position="724"/>
    </location>
</feature>
<name>A0AA96GFP0_9BACT</name>
<dbReference type="SMART" id="SM00387">
    <property type="entry name" value="HATPase_c"/>
    <property type="match status" value="1"/>
</dbReference>
<dbReference type="InterPro" id="IPR003018">
    <property type="entry name" value="GAF"/>
</dbReference>
<keyword evidence="3" id="KW-0902">Two-component regulatory system</keyword>
<dbReference type="InterPro" id="IPR050482">
    <property type="entry name" value="Sensor_HK_TwoCompSys"/>
</dbReference>
<evidence type="ECO:0000256" key="5">
    <source>
        <dbReference type="SAM" id="MobiDB-lite"/>
    </source>
</evidence>
<dbReference type="PANTHER" id="PTHR24421:SF58">
    <property type="entry name" value="SIGNAL TRANSDUCTION HISTIDINE-PROTEIN KINASE_PHOSPHATASE UHPB"/>
    <property type="match status" value="1"/>
</dbReference>
<dbReference type="InterPro" id="IPR011006">
    <property type="entry name" value="CheY-like_superfamily"/>
</dbReference>
<dbReference type="Gene3D" id="3.30.565.10">
    <property type="entry name" value="Histidine kinase-like ATPase, C-terminal domain"/>
    <property type="match status" value="1"/>
</dbReference>
<dbReference type="PROSITE" id="PS50113">
    <property type="entry name" value="PAC"/>
    <property type="match status" value="2"/>
</dbReference>
<accession>A0AA96GFP0</accession>
<dbReference type="InterPro" id="IPR000700">
    <property type="entry name" value="PAS-assoc_C"/>
</dbReference>
<dbReference type="CDD" id="cd16917">
    <property type="entry name" value="HATPase_UhpB-NarQ-NarX-like"/>
    <property type="match status" value="1"/>
</dbReference>
<dbReference type="GO" id="GO:0006355">
    <property type="term" value="P:regulation of DNA-templated transcription"/>
    <property type="evidence" value="ECO:0007669"/>
    <property type="project" value="InterPro"/>
</dbReference>
<dbReference type="SUPFAM" id="SSF52172">
    <property type="entry name" value="CheY-like"/>
    <property type="match status" value="1"/>
</dbReference>
<dbReference type="InterPro" id="IPR029016">
    <property type="entry name" value="GAF-like_dom_sf"/>
</dbReference>
<dbReference type="EMBL" id="CP116967">
    <property type="protein sequence ID" value="WNM57978.1"/>
    <property type="molecule type" value="Genomic_DNA"/>
</dbReference>
<reference evidence="10 11" key="1">
    <citation type="submission" date="2023-01" db="EMBL/GenBank/DDBJ databases">
        <title>Cultivation and genomic characterization of new, ubiquitous marine nitrite-oxidizing bacteria from the Nitrospirales.</title>
        <authorList>
            <person name="Mueller A.J."/>
            <person name="Daebeler A."/>
            <person name="Herbold C.W."/>
            <person name="Kirkegaard R.H."/>
            <person name="Daims H."/>
        </authorList>
    </citation>
    <scope>NUCLEOTIDE SEQUENCE [LARGE SCALE GENOMIC DNA]</scope>
    <source>
        <strain evidence="10 11">VA</strain>
    </source>
</reference>
<feature type="domain" description="PAC" evidence="9">
    <location>
        <begin position="727"/>
        <end position="778"/>
    </location>
</feature>
<dbReference type="SUPFAM" id="SSF55781">
    <property type="entry name" value="GAF domain-like"/>
    <property type="match status" value="2"/>
</dbReference>
<dbReference type="PROSITE" id="PS50110">
    <property type="entry name" value="RESPONSE_REGULATORY"/>
    <property type="match status" value="1"/>
</dbReference>
<feature type="domain" description="Response regulatory" evidence="7">
    <location>
        <begin position="1048"/>
        <end position="1164"/>
    </location>
</feature>
<evidence type="ECO:0000259" key="6">
    <source>
        <dbReference type="PROSITE" id="PS50109"/>
    </source>
</evidence>
<dbReference type="InterPro" id="IPR013767">
    <property type="entry name" value="PAS_fold"/>
</dbReference>
<dbReference type="InterPro" id="IPR035965">
    <property type="entry name" value="PAS-like_dom_sf"/>
</dbReference>
<dbReference type="InterPro" id="IPR013656">
    <property type="entry name" value="PAS_4"/>
</dbReference>
<dbReference type="Pfam" id="PF08448">
    <property type="entry name" value="PAS_4"/>
    <property type="match status" value="1"/>
</dbReference>
<dbReference type="Pfam" id="PF13185">
    <property type="entry name" value="GAF_2"/>
    <property type="match status" value="2"/>
</dbReference>
<dbReference type="InterPro" id="IPR001789">
    <property type="entry name" value="Sig_transdc_resp-reg_receiver"/>
</dbReference>
<dbReference type="SUPFAM" id="SSF55874">
    <property type="entry name" value="ATPase domain of HSP90 chaperone/DNA topoisomerase II/histidine kinase"/>
    <property type="match status" value="1"/>
</dbReference>
<dbReference type="InterPro" id="IPR058245">
    <property type="entry name" value="NreC/VraR/RcsB-like_REC"/>
</dbReference>
<evidence type="ECO:0000259" key="7">
    <source>
        <dbReference type="PROSITE" id="PS50110"/>
    </source>
</evidence>
<proteinExistence type="predicted"/>
<evidence type="ECO:0000256" key="4">
    <source>
        <dbReference type="PROSITE-ProRule" id="PRU00169"/>
    </source>
</evidence>
<dbReference type="SMART" id="SM00091">
    <property type="entry name" value="PAS"/>
    <property type="match status" value="3"/>
</dbReference>
<keyword evidence="4" id="KW-0597">Phosphoprotein</keyword>
<dbReference type="GO" id="GO:0000155">
    <property type="term" value="F:phosphorelay sensor kinase activity"/>
    <property type="evidence" value="ECO:0007669"/>
    <property type="project" value="InterPro"/>
</dbReference>
<evidence type="ECO:0000313" key="10">
    <source>
        <dbReference type="EMBL" id="WNM57978.1"/>
    </source>
</evidence>